<dbReference type="EMBL" id="JAUKTR010000005">
    <property type="protein sequence ID" value="MDO1560212.1"/>
    <property type="molecule type" value="Genomic_DNA"/>
</dbReference>
<proteinExistence type="predicted"/>
<keyword evidence="1" id="KW-0472">Membrane</keyword>
<accession>A0ABT8SRJ8</accession>
<organism evidence="2 3">
    <name type="scientific">Peiella sedimenti</name>
    <dbReference type="NCBI Taxonomy" id="3061083"/>
    <lineage>
        <taxon>Bacteria</taxon>
        <taxon>Pseudomonadati</taxon>
        <taxon>Pseudomonadota</taxon>
        <taxon>Alphaproteobacteria</taxon>
        <taxon>Caulobacterales</taxon>
        <taxon>Caulobacteraceae</taxon>
        <taxon>Peiella</taxon>
    </lineage>
</organism>
<evidence type="ECO:0000313" key="2">
    <source>
        <dbReference type="EMBL" id="MDO1560212.1"/>
    </source>
</evidence>
<keyword evidence="1" id="KW-0812">Transmembrane</keyword>
<reference evidence="2" key="1">
    <citation type="submission" date="2023-07" db="EMBL/GenBank/DDBJ databases">
        <title>Brevundimonas soil sp. nov., isolated from the soil of chemical plant.</title>
        <authorList>
            <person name="Wu N."/>
        </authorList>
    </citation>
    <scope>NUCLEOTIDE SEQUENCE</scope>
    <source>
        <strain evidence="2">XZ-24</strain>
    </source>
</reference>
<dbReference type="RefSeq" id="WP_302110636.1">
    <property type="nucleotide sequence ID" value="NZ_JAUKTR010000005.1"/>
</dbReference>
<keyword evidence="3" id="KW-1185">Reference proteome</keyword>
<comment type="caution">
    <text evidence="2">The sequence shown here is derived from an EMBL/GenBank/DDBJ whole genome shotgun (WGS) entry which is preliminary data.</text>
</comment>
<dbReference type="Proteomes" id="UP001169063">
    <property type="component" value="Unassembled WGS sequence"/>
</dbReference>
<evidence type="ECO:0000256" key="1">
    <source>
        <dbReference type="SAM" id="Phobius"/>
    </source>
</evidence>
<protein>
    <submittedName>
        <fullName evidence="2">Uncharacterized protein</fullName>
    </submittedName>
</protein>
<feature type="transmembrane region" description="Helical" evidence="1">
    <location>
        <begin position="30"/>
        <end position="60"/>
    </location>
</feature>
<name>A0ABT8SRJ8_9CAUL</name>
<sequence>MFGRGLVTTLVAAAAASAAAVVIVVSLGAAVFYLLSGFIPAWAAAACTALVFALAGFIAYRAAVGAREAEDAEEEEEVGITDRAIALFKQRPILGTVAALAAGFIFLRNPALTTLVAAAFTEKAHTRNRGRRR</sequence>
<keyword evidence="1" id="KW-1133">Transmembrane helix</keyword>
<evidence type="ECO:0000313" key="3">
    <source>
        <dbReference type="Proteomes" id="UP001169063"/>
    </source>
</evidence>
<gene>
    <name evidence="2" type="ORF">Q0812_12315</name>
</gene>